<sequence length="110" mass="12404">MWIIGLKDVNLNDETESPRSSGSQSIDDDGYINVPTLMDDNPLIYLHPLLTVAHDPRYIINGRFAISILHFREKSQKHYLIVHSLGEETLTEFPVSATGPILPIHLTLQV</sequence>
<protein>
    <submittedName>
        <fullName evidence="1">Uncharacterized protein</fullName>
    </submittedName>
</protein>
<accession>A0A4Y2B4S8</accession>
<gene>
    <name evidence="1" type="ORF">AVEN_218752_1</name>
</gene>
<proteinExistence type="predicted"/>
<reference evidence="1 2" key="1">
    <citation type="journal article" date="2019" name="Sci. Rep.">
        <title>Orb-weaving spider Araneus ventricosus genome elucidates the spidroin gene catalogue.</title>
        <authorList>
            <person name="Kono N."/>
            <person name="Nakamura H."/>
            <person name="Ohtoshi R."/>
            <person name="Moran D.A.P."/>
            <person name="Shinohara A."/>
            <person name="Yoshida Y."/>
            <person name="Fujiwara M."/>
            <person name="Mori M."/>
            <person name="Tomita M."/>
            <person name="Arakawa K."/>
        </authorList>
    </citation>
    <scope>NUCLEOTIDE SEQUENCE [LARGE SCALE GENOMIC DNA]</scope>
</reference>
<dbReference type="AlphaFoldDB" id="A0A4Y2B4S8"/>
<dbReference type="EMBL" id="BGPR01000051">
    <property type="protein sequence ID" value="GBL87053.1"/>
    <property type="molecule type" value="Genomic_DNA"/>
</dbReference>
<comment type="caution">
    <text evidence="1">The sequence shown here is derived from an EMBL/GenBank/DDBJ whole genome shotgun (WGS) entry which is preliminary data.</text>
</comment>
<name>A0A4Y2B4S8_ARAVE</name>
<evidence type="ECO:0000313" key="2">
    <source>
        <dbReference type="Proteomes" id="UP000499080"/>
    </source>
</evidence>
<keyword evidence="2" id="KW-1185">Reference proteome</keyword>
<organism evidence="1 2">
    <name type="scientific">Araneus ventricosus</name>
    <name type="common">Orbweaver spider</name>
    <name type="synonym">Epeira ventricosa</name>
    <dbReference type="NCBI Taxonomy" id="182803"/>
    <lineage>
        <taxon>Eukaryota</taxon>
        <taxon>Metazoa</taxon>
        <taxon>Ecdysozoa</taxon>
        <taxon>Arthropoda</taxon>
        <taxon>Chelicerata</taxon>
        <taxon>Arachnida</taxon>
        <taxon>Araneae</taxon>
        <taxon>Araneomorphae</taxon>
        <taxon>Entelegynae</taxon>
        <taxon>Araneoidea</taxon>
        <taxon>Araneidae</taxon>
        <taxon>Araneus</taxon>
    </lineage>
</organism>
<dbReference type="Proteomes" id="UP000499080">
    <property type="component" value="Unassembled WGS sequence"/>
</dbReference>
<evidence type="ECO:0000313" key="1">
    <source>
        <dbReference type="EMBL" id="GBL87053.1"/>
    </source>
</evidence>